<dbReference type="EMBL" id="JAOPKA010000002">
    <property type="protein sequence ID" value="MCU4740894.1"/>
    <property type="molecule type" value="Genomic_DNA"/>
</dbReference>
<reference evidence="2 4" key="1">
    <citation type="submission" date="2022-09" db="EMBL/GenBank/DDBJ databases">
        <title>Enrichment on poylsaccharides allowed isolation of novel metabolic and taxonomic groups of Haloarchaea.</title>
        <authorList>
            <person name="Sorokin D.Y."/>
            <person name="Elcheninov A.G."/>
            <person name="Khizhniak T.V."/>
            <person name="Kolganova T.V."/>
            <person name="Kublanov I.V."/>
        </authorList>
    </citation>
    <scope>NUCLEOTIDE SEQUENCE</scope>
    <source>
        <strain evidence="3 4">AArc-m2/3/4</strain>
        <strain evidence="2">AArc-xg1-1</strain>
    </source>
</reference>
<protein>
    <submittedName>
        <fullName evidence="2">Uncharacterized protein</fullName>
    </submittedName>
</protein>
<evidence type="ECO:0000313" key="3">
    <source>
        <dbReference type="EMBL" id="MCU4972460.1"/>
    </source>
</evidence>
<dbReference type="Proteomes" id="UP001320972">
    <property type="component" value="Unassembled WGS sequence"/>
</dbReference>
<keyword evidence="4" id="KW-1185">Reference proteome</keyword>
<evidence type="ECO:0000313" key="5">
    <source>
        <dbReference type="Proteomes" id="UP001321018"/>
    </source>
</evidence>
<dbReference type="AlphaFoldDB" id="A0AAP2YY10"/>
<dbReference type="EMBL" id="JAOPKB010000003">
    <property type="protein sequence ID" value="MCU4972460.1"/>
    <property type="molecule type" value="Genomic_DNA"/>
</dbReference>
<proteinExistence type="predicted"/>
<feature type="transmembrane region" description="Helical" evidence="1">
    <location>
        <begin position="6"/>
        <end position="25"/>
    </location>
</feature>
<comment type="caution">
    <text evidence="2">The sequence shown here is derived from an EMBL/GenBank/DDBJ whole genome shotgun (WGS) entry which is preliminary data.</text>
</comment>
<dbReference type="Proteomes" id="UP001321018">
    <property type="component" value="Unassembled WGS sequence"/>
</dbReference>
<keyword evidence="1" id="KW-0812">Transmembrane</keyword>
<keyword evidence="1" id="KW-0472">Membrane</keyword>
<keyword evidence="1" id="KW-1133">Transmembrane helix</keyword>
<feature type="transmembrane region" description="Helical" evidence="1">
    <location>
        <begin position="56"/>
        <end position="74"/>
    </location>
</feature>
<evidence type="ECO:0000313" key="4">
    <source>
        <dbReference type="Proteomes" id="UP001320972"/>
    </source>
</evidence>
<sequence length="78" mass="8304">MVLSTVIAVIGAVLVCFGLVGVYSARAIVEKQREEELSTFADGTIDDRTRVRVTRGMAAVFVVLGLAFLVYGLGDVVV</sequence>
<name>A0AAP2YY10_9EURY</name>
<dbReference type="RefSeq" id="WP_338002730.1">
    <property type="nucleotide sequence ID" value="NZ_JAOPKA010000002.1"/>
</dbReference>
<evidence type="ECO:0000256" key="1">
    <source>
        <dbReference type="SAM" id="Phobius"/>
    </source>
</evidence>
<accession>A0AAP2YY10</accession>
<gene>
    <name evidence="3" type="ORF">OB955_06875</name>
    <name evidence="2" type="ORF">OB960_05700</name>
</gene>
<organism evidence="2 5">
    <name type="scientific">Natronoglomus mannanivorans</name>
    <dbReference type="NCBI Taxonomy" id="2979990"/>
    <lineage>
        <taxon>Archaea</taxon>
        <taxon>Methanobacteriati</taxon>
        <taxon>Methanobacteriota</taxon>
        <taxon>Stenosarchaea group</taxon>
        <taxon>Halobacteria</taxon>
        <taxon>Halobacteriales</taxon>
        <taxon>Natrialbaceae</taxon>
        <taxon>Natronoglomus</taxon>
    </lineage>
</organism>
<evidence type="ECO:0000313" key="2">
    <source>
        <dbReference type="EMBL" id="MCU4740894.1"/>
    </source>
</evidence>